<sequence>MPPFTSGCRRWVLCLQPSLQPRRTRRKKVLLSIDRIPSPVGEILLVFEGNILRALDFHDYETRMRRLLSLHYGAAALQPEPAPKALRDPLDRYFAGDFRAIDKIKTKTGGTEFQRQVWAALRDIPAGETLGYGKLAVRIGRPNASRAVGAANGANPIAIVVPCHRVIGASAALTGYGGGLPRKVWLLDHEKPAMTRQPGLPGLGEALLSSVA</sequence>
<dbReference type="SUPFAM" id="SSF46767">
    <property type="entry name" value="Methylated DNA-protein cysteine methyltransferase, C-terminal domain"/>
    <property type="match status" value="1"/>
</dbReference>
<dbReference type="FunFam" id="1.10.10.10:FF:000214">
    <property type="entry name" value="Methylated-DNA--protein-cysteine methyltransferase"/>
    <property type="match status" value="1"/>
</dbReference>
<evidence type="ECO:0000259" key="11">
    <source>
        <dbReference type="Pfam" id="PF02870"/>
    </source>
</evidence>
<dbReference type="Pfam" id="PF02870">
    <property type="entry name" value="Methyltransf_1N"/>
    <property type="match status" value="1"/>
</dbReference>
<dbReference type="GO" id="GO:0006307">
    <property type="term" value="P:DNA alkylation repair"/>
    <property type="evidence" value="ECO:0007669"/>
    <property type="project" value="UniProtKB-UniRule"/>
</dbReference>
<evidence type="ECO:0000259" key="10">
    <source>
        <dbReference type="Pfam" id="PF01035"/>
    </source>
</evidence>
<comment type="catalytic activity">
    <reaction evidence="1 9">
        <text>a 4-O-methyl-thymidine in DNA + L-cysteinyl-[protein] = a thymidine in DNA + S-methyl-L-cysteinyl-[protein]</text>
        <dbReference type="Rhea" id="RHEA:53428"/>
        <dbReference type="Rhea" id="RHEA-COMP:10131"/>
        <dbReference type="Rhea" id="RHEA-COMP:10132"/>
        <dbReference type="Rhea" id="RHEA-COMP:13555"/>
        <dbReference type="Rhea" id="RHEA-COMP:13556"/>
        <dbReference type="ChEBI" id="CHEBI:29950"/>
        <dbReference type="ChEBI" id="CHEBI:82612"/>
        <dbReference type="ChEBI" id="CHEBI:137386"/>
        <dbReference type="ChEBI" id="CHEBI:137387"/>
        <dbReference type="EC" id="2.1.1.63"/>
    </reaction>
</comment>
<dbReference type="CDD" id="cd06445">
    <property type="entry name" value="ATase"/>
    <property type="match status" value="1"/>
</dbReference>
<dbReference type="EC" id="2.1.1.63" evidence="9"/>
<evidence type="ECO:0000256" key="4">
    <source>
        <dbReference type="ARBA" id="ARBA00022603"/>
    </source>
</evidence>
<evidence type="ECO:0000256" key="5">
    <source>
        <dbReference type="ARBA" id="ARBA00022679"/>
    </source>
</evidence>
<dbReference type="InterPro" id="IPR023546">
    <property type="entry name" value="MGMT"/>
</dbReference>
<dbReference type="InterPro" id="IPR001497">
    <property type="entry name" value="MethylDNA_cys_MeTrfase_AS"/>
</dbReference>
<dbReference type="AlphaFoldDB" id="A0A964E304"/>
<evidence type="ECO:0000256" key="8">
    <source>
        <dbReference type="ARBA" id="ARBA00049348"/>
    </source>
</evidence>
<evidence type="ECO:0000256" key="3">
    <source>
        <dbReference type="ARBA" id="ARBA00022490"/>
    </source>
</evidence>
<dbReference type="Pfam" id="PF01035">
    <property type="entry name" value="DNA_binding_1"/>
    <property type="match status" value="1"/>
</dbReference>
<dbReference type="HAMAP" id="MF_00772">
    <property type="entry name" value="OGT"/>
    <property type="match status" value="1"/>
</dbReference>
<keyword evidence="5 9" id="KW-0808">Transferase</keyword>
<accession>A0A964E304</accession>
<dbReference type="Gene3D" id="1.10.10.10">
    <property type="entry name" value="Winged helix-like DNA-binding domain superfamily/Winged helix DNA-binding domain"/>
    <property type="match status" value="1"/>
</dbReference>
<comment type="similarity">
    <text evidence="2 9">Belongs to the MGMT family.</text>
</comment>
<comment type="function">
    <text evidence="9">Involved in the cellular defense against the biological effects of O6-methylguanine (O6-MeG) and O4-methylthymine (O4-MeT) in DNA. Repairs the methylated nucleobase in DNA by stoichiometrically transferring the methyl group to a cysteine residue in the enzyme. This is a suicide reaction: the enzyme is irreversibly inactivated.</text>
</comment>
<dbReference type="PROSITE" id="PS00374">
    <property type="entry name" value="MGMT"/>
    <property type="match status" value="1"/>
</dbReference>
<keyword evidence="6 9" id="KW-0227">DNA damage</keyword>
<evidence type="ECO:0000256" key="7">
    <source>
        <dbReference type="ARBA" id="ARBA00023204"/>
    </source>
</evidence>
<dbReference type="PANTHER" id="PTHR10815">
    <property type="entry name" value="METHYLATED-DNA--PROTEIN-CYSTEINE METHYLTRANSFERASE"/>
    <property type="match status" value="1"/>
</dbReference>
<dbReference type="InterPro" id="IPR036217">
    <property type="entry name" value="MethylDNA_cys_MeTrfase_DNAb"/>
</dbReference>
<gene>
    <name evidence="12" type="ORF">ACELLULO517_03815</name>
</gene>
<dbReference type="InterPro" id="IPR036631">
    <property type="entry name" value="MGMT_N_sf"/>
</dbReference>
<proteinExistence type="inferred from homology"/>
<dbReference type="SUPFAM" id="SSF53155">
    <property type="entry name" value="Methylated DNA-protein cysteine methyltransferase domain"/>
    <property type="match status" value="1"/>
</dbReference>
<evidence type="ECO:0000256" key="6">
    <source>
        <dbReference type="ARBA" id="ARBA00022763"/>
    </source>
</evidence>
<evidence type="ECO:0000256" key="2">
    <source>
        <dbReference type="ARBA" id="ARBA00008711"/>
    </source>
</evidence>
<comment type="subcellular location">
    <subcellularLocation>
        <location evidence="9">Cytoplasm</location>
    </subcellularLocation>
</comment>
<protein>
    <recommendedName>
        <fullName evidence="9">Methylated-DNA--protein-cysteine methyltransferase</fullName>
        <ecNumber evidence="9">2.1.1.63</ecNumber>
    </recommendedName>
    <alternativeName>
        <fullName evidence="9">6-O-methylguanine-DNA methyltransferase</fullName>
        <shortName evidence="9">MGMT</shortName>
    </alternativeName>
    <alternativeName>
        <fullName evidence="9">O-6-methylguanine-DNA-alkyltransferase</fullName>
    </alternativeName>
</protein>
<dbReference type="GO" id="GO:0005737">
    <property type="term" value="C:cytoplasm"/>
    <property type="evidence" value="ECO:0007669"/>
    <property type="project" value="UniProtKB-SubCell"/>
</dbReference>
<dbReference type="PANTHER" id="PTHR10815:SF5">
    <property type="entry name" value="METHYLATED-DNA--PROTEIN-CYSTEINE METHYLTRANSFERASE"/>
    <property type="match status" value="1"/>
</dbReference>
<dbReference type="EMBL" id="JAESVA010000001">
    <property type="protein sequence ID" value="MCB8879348.1"/>
    <property type="molecule type" value="Genomic_DNA"/>
</dbReference>
<dbReference type="Proteomes" id="UP000721844">
    <property type="component" value="Unassembled WGS sequence"/>
</dbReference>
<evidence type="ECO:0000256" key="1">
    <source>
        <dbReference type="ARBA" id="ARBA00001286"/>
    </source>
</evidence>
<feature type="domain" description="Methylated-DNA-[protein]-cysteine S-methyltransferase DNA binding" evidence="10">
    <location>
        <begin position="112"/>
        <end position="191"/>
    </location>
</feature>
<evidence type="ECO:0000256" key="9">
    <source>
        <dbReference type="HAMAP-Rule" id="MF_00772"/>
    </source>
</evidence>
<comment type="miscellaneous">
    <text evidence="9">This enzyme catalyzes only one turnover and therefore is not strictly catalytic. According to one definition, an enzyme is a biocatalyst that acts repeatedly and over many reaction cycles.</text>
</comment>
<name>A0A964E304_9PROT</name>
<keyword evidence="13" id="KW-1185">Reference proteome</keyword>
<reference evidence="12 13" key="1">
    <citation type="journal article" date="2021" name="Microorganisms">
        <title>Acidisoma silvae sp. nov. and Acidisomacellulosilytica sp. nov., Two Acidophilic Bacteria Isolated from Decaying Wood, Hydrolyzing Cellulose and Producing Poly-3-hydroxybutyrate.</title>
        <authorList>
            <person name="Mieszkin S."/>
            <person name="Pouder E."/>
            <person name="Uroz S."/>
            <person name="Simon-Colin C."/>
            <person name="Alain K."/>
        </authorList>
    </citation>
    <scope>NUCLEOTIDE SEQUENCE [LARGE SCALE GENOMIC DNA]</scope>
    <source>
        <strain evidence="12 13">HW T5.17</strain>
    </source>
</reference>
<dbReference type="GO" id="GO:0003908">
    <property type="term" value="F:methylated-DNA-[protein]-cysteine S-methyltransferase activity"/>
    <property type="evidence" value="ECO:0007669"/>
    <property type="project" value="UniProtKB-UniRule"/>
</dbReference>
<feature type="active site" description="Nucleophile; methyl group acceptor" evidence="9">
    <location>
        <position position="163"/>
    </location>
</feature>
<keyword evidence="3 9" id="KW-0963">Cytoplasm</keyword>
<keyword evidence="7 9" id="KW-0234">DNA repair</keyword>
<dbReference type="InterPro" id="IPR036388">
    <property type="entry name" value="WH-like_DNA-bd_sf"/>
</dbReference>
<keyword evidence="4 9" id="KW-0489">Methyltransferase</keyword>
<comment type="catalytic activity">
    <reaction evidence="8 9">
        <text>a 6-O-methyl-2'-deoxyguanosine in DNA + L-cysteinyl-[protein] = S-methyl-L-cysteinyl-[protein] + a 2'-deoxyguanosine in DNA</text>
        <dbReference type="Rhea" id="RHEA:24000"/>
        <dbReference type="Rhea" id="RHEA-COMP:10131"/>
        <dbReference type="Rhea" id="RHEA-COMP:10132"/>
        <dbReference type="Rhea" id="RHEA-COMP:11367"/>
        <dbReference type="Rhea" id="RHEA-COMP:11368"/>
        <dbReference type="ChEBI" id="CHEBI:29950"/>
        <dbReference type="ChEBI" id="CHEBI:82612"/>
        <dbReference type="ChEBI" id="CHEBI:85445"/>
        <dbReference type="ChEBI" id="CHEBI:85448"/>
        <dbReference type="EC" id="2.1.1.63"/>
    </reaction>
</comment>
<evidence type="ECO:0000313" key="12">
    <source>
        <dbReference type="EMBL" id="MCB8879348.1"/>
    </source>
</evidence>
<evidence type="ECO:0000313" key="13">
    <source>
        <dbReference type="Proteomes" id="UP000721844"/>
    </source>
</evidence>
<dbReference type="GO" id="GO:0032259">
    <property type="term" value="P:methylation"/>
    <property type="evidence" value="ECO:0007669"/>
    <property type="project" value="UniProtKB-KW"/>
</dbReference>
<dbReference type="InterPro" id="IPR014048">
    <property type="entry name" value="MethylDNA_cys_MeTrfase_DNA-bd"/>
</dbReference>
<dbReference type="InterPro" id="IPR008332">
    <property type="entry name" value="MethylG_MeTrfase_N"/>
</dbReference>
<organism evidence="12 13">
    <name type="scientific">Acidisoma cellulosilyticum</name>
    <dbReference type="NCBI Taxonomy" id="2802395"/>
    <lineage>
        <taxon>Bacteria</taxon>
        <taxon>Pseudomonadati</taxon>
        <taxon>Pseudomonadota</taxon>
        <taxon>Alphaproteobacteria</taxon>
        <taxon>Acetobacterales</taxon>
        <taxon>Acidocellaceae</taxon>
        <taxon>Acidisoma</taxon>
    </lineage>
</organism>
<comment type="caution">
    <text evidence="12">The sequence shown here is derived from an EMBL/GenBank/DDBJ whole genome shotgun (WGS) entry which is preliminary data.</text>
</comment>
<feature type="domain" description="Methylguanine DNA methyltransferase ribonuclease-like" evidence="11">
    <location>
        <begin position="36"/>
        <end position="104"/>
    </location>
</feature>
<dbReference type="NCBIfam" id="TIGR00589">
    <property type="entry name" value="ogt"/>
    <property type="match status" value="1"/>
</dbReference>